<keyword evidence="4 6" id="KW-1133">Transmembrane helix</keyword>
<evidence type="ECO:0000256" key="3">
    <source>
        <dbReference type="ARBA" id="ARBA00022692"/>
    </source>
</evidence>
<dbReference type="InterPro" id="IPR005828">
    <property type="entry name" value="MFS_sugar_transport-like"/>
</dbReference>
<dbReference type="InterPro" id="IPR050360">
    <property type="entry name" value="MFS_Sugar_Transporters"/>
</dbReference>
<feature type="transmembrane region" description="Helical" evidence="6">
    <location>
        <begin position="470"/>
        <end position="488"/>
    </location>
</feature>
<protein>
    <recommendedName>
        <fullName evidence="7">Major facilitator superfamily (MFS) profile domain-containing protein</fullName>
    </recommendedName>
</protein>
<gene>
    <name evidence="8" type="ORF">LTR09_007753</name>
</gene>
<dbReference type="PANTHER" id="PTHR48022">
    <property type="entry name" value="PLASTIDIC GLUCOSE TRANSPORTER 4"/>
    <property type="match status" value="1"/>
</dbReference>
<dbReference type="InterPro" id="IPR020846">
    <property type="entry name" value="MFS_dom"/>
</dbReference>
<name>A0AAJ0DIK1_9PEZI</name>
<reference evidence="8" key="1">
    <citation type="submission" date="2023-04" db="EMBL/GenBank/DDBJ databases">
        <title>Black Yeasts Isolated from many extreme environments.</title>
        <authorList>
            <person name="Coleine C."/>
            <person name="Stajich J.E."/>
            <person name="Selbmann L."/>
        </authorList>
    </citation>
    <scope>NUCLEOTIDE SEQUENCE</scope>
    <source>
        <strain evidence="8">CCFEE 5312</strain>
    </source>
</reference>
<evidence type="ECO:0000259" key="7">
    <source>
        <dbReference type="PROSITE" id="PS50850"/>
    </source>
</evidence>
<feature type="transmembrane region" description="Helical" evidence="6">
    <location>
        <begin position="84"/>
        <end position="108"/>
    </location>
</feature>
<feature type="transmembrane region" description="Helical" evidence="6">
    <location>
        <begin position="341"/>
        <end position="362"/>
    </location>
</feature>
<evidence type="ECO:0000313" key="8">
    <source>
        <dbReference type="EMBL" id="KAK3051004.1"/>
    </source>
</evidence>
<feature type="transmembrane region" description="Helical" evidence="6">
    <location>
        <begin position="39"/>
        <end position="72"/>
    </location>
</feature>
<feature type="transmembrane region" description="Helical" evidence="6">
    <location>
        <begin position="186"/>
        <end position="207"/>
    </location>
</feature>
<evidence type="ECO:0000313" key="9">
    <source>
        <dbReference type="Proteomes" id="UP001271007"/>
    </source>
</evidence>
<evidence type="ECO:0000256" key="4">
    <source>
        <dbReference type="ARBA" id="ARBA00022989"/>
    </source>
</evidence>
<organism evidence="8 9">
    <name type="scientific">Extremus antarcticus</name>
    <dbReference type="NCBI Taxonomy" id="702011"/>
    <lineage>
        <taxon>Eukaryota</taxon>
        <taxon>Fungi</taxon>
        <taxon>Dikarya</taxon>
        <taxon>Ascomycota</taxon>
        <taxon>Pezizomycotina</taxon>
        <taxon>Dothideomycetes</taxon>
        <taxon>Dothideomycetidae</taxon>
        <taxon>Mycosphaerellales</taxon>
        <taxon>Extremaceae</taxon>
        <taxon>Extremus</taxon>
    </lineage>
</organism>
<comment type="subcellular location">
    <subcellularLocation>
        <location evidence="1">Membrane</location>
        <topology evidence="1">Multi-pass membrane protein</topology>
    </subcellularLocation>
</comment>
<proteinExistence type="inferred from homology"/>
<evidence type="ECO:0000256" key="6">
    <source>
        <dbReference type="SAM" id="Phobius"/>
    </source>
</evidence>
<feature type="transmembrane region" description="Helical" evidence="6">
    <location>
        <begin position="397"/>
        <end position="416"/>
    </location>
</feature>
<feature type="transmembrane region" description="Helical" evidence="6">
    <location>
        <begin position="227"/>
        <end position="246"/>
    </location>
</feature>
<dbReference type="Gene3D" id="1.20.1250.20">
    <property type="entry name" value="MFS general substrate transporter like domains"/>
    <property type="match status" value="1"/>
</dbReference>
<accession>A0AAJ0DIK1</accession>
<evidence type="ECO:0000256" key="2">
    <source>
        <dbReference type="ARBA" id="ARBA00010992"/>
    </source>
</evidence>
<feature type="transmembrane region" description="Helical" evidence="6">
    <location>
        <begin position="120"/>
        <end position="139"/>
    </location>
</feature>
<comment type="similarity">
    <text evidence="2">Belongs to the major facilitator superfamily. Sugar transporter (TC 2.A.1.1) family.</text>
</comment>
<evidence type="ECO:0000256" key="5">
    <source>
        <dbReference type="ARBA" id="ARBA00023136"/>
    </source>
</evidence>
<dbReference type="Pfam" id="PF00083">
    <property type="entry name" value="Sugar_tr"/>
    <property type="match status" value="1"/>
</dbReference>
<dbReference type="GO" id="GO:0016020">
    <property type="term" value="C:membrane"/>
    <property type="evidence" value="ECO:0007669"/>
    <property type="project" value="UniProtKB-SubCell"/>
</dbReference>
<feature type="domain" description="Major facilitator superfamily (MFS) profile" evidence="7">
    <location>
        <begin position="45"/>
        <end position="492"/>
    </location>
</feature>
<dbReference type="GO" id="GO:0005351">
    <property type="term" value="F:carbohydrate:proton symporter activity"/>
    <property type="evidence" value="ECO:0007669"/>
    <property type="project" value="TreeGrafter"/>
</dbReference>
<feature type="transmembrane region" description="Helical" evidence="6">
    <location>
        <begin position="369"/>
        <end position="391"/>
    </location>
</feature>
<dbReference type="InterPro" id="IPR036259">
    <property type="entry name" value="MFS_trans_sf"/>
</dbReference>
<dbReference type="EMBL" id="JAWDJX010000028">
    <property type="protein sequence ID" value="KAK3051004.1"/>
    <property type="molecule type" value="Genomic_DNA"/>
</dbReference>
<feature type="transmembrane region" description="Helical" evidence="6">
    <location>
        <begin position="306"/>
        <end position="329"/>
    </location>
</feature>
<feature type="transmembrane region" description="Helical" evidence="6">
    <location>
        <begin position="151"/>
        <end position="174"/>
    </location>
</feature>
<dbReference type="PROSITE" id="PS50850">
    <property type="entry name" value="MFS"/>
    <property type="match status" value="1"/>
</dbReference>
<keyword evidence="9" id="KW-1185">Reference proteome</keyword>
<keyword evidence="3 6" id="KW-0812">Transmembrane</keyword>
<dbReference type="PANTHER" id="PTHR48022:SF41">
    <property type="entry name" value="MAJOR FACILITATOR SUPERFAMILY (MFS) PROFILE DOMAIN-CONTAINING PROTEIN"/>
    <property type="match status" value="1"/>
</dbReference>
<evidence type="ECO:0000256" key="1">
    <source>
        <dbReference type="ARBA" id="ARBA00004141"/>
    </source>
</evidence>
<dbReference type="SUPFAM" id="SSF103473">
    <property type="entry name" value="MFS general substrate transporter"/>
    <property type="match status" value="1"/>
</dbReference>
<keyword evidence="5 6" id="KW-0472">Membrane</keyword>
<comment type="caution">
    <text evidence="8">The sequence shown here is derived from an EMBL/GenBank/DDBJ whole genome shotgun (WGS) entry which is preliminary data.</text>
</comment>
<dbReference type="Proteomes" id="UP001271007">
    <property type="component" value="Unassembled WGS sequence"/>
</dbReference>
<sequence>MTQEKDAQLDIEEREDSLSAVNTRGSSERLPLWRAMKKYYIITIWTFGLTLGILLWGYDLVIVGVVASLPAFQEKFGTAYEDRYIIPVSWLSAWAVSSNIGLMGGALVTGSVQDRIGRRWSLMIASVICSVSVAICYVSDLPATPNACRGVYFLAKLVQGFSIGAIMTTTQTWLSEVLPTELRGPFMAVFPIFKLLSQLIGAVVALVVENYPGPSSYRLCFASQWPFSALLTILTIFLPETPAYLLRNGRSEAAKYAMIRLRGKKDNDADIAYSRLLDTIISKESEHITKESYLACFKQPHLRRTFIVAFAEVIPLFFGLQLLGSASYFLQQIGMDSTLSLLIQVVGIAVGVTASCVTFYTSSKFGRRILILTGLTIISSLWFGVGLSGIWQNEGAMWFTAIGMLLVILTAGSGPWPASYAVASEASAICLRSKTQGIGWFAYGLGTMVFGVVMPYLYNPDAANLGSYTAFVYFAIAGIGVVITFFCVPEMKGRSPKVIDEMFEVRLPTPKFKAWGEGCIESELAGGG</sequence>
<dbReference type="AlphaFoldDB" id="A0AAJ0DIK1"/>
<feature type="transmembrane region" description="Helical" evidence="6">
    <location>
        <begin position="437"/>
        <end position="458"/>
    </location>
</feature>